<dbReference type="Proteomes" id="UP000054821">
    <property type="component" value="Unassembled WGS sequence"/>
</dbReference>
<name>A0A2P4ZR09_9HYPO</name>
<organism evidence="1 2">
    <name type="scientific">Trichoderma gamsii</name>
    <dbReference type="NCBI Taxonomy" id="398673"/>
    <lineage>
        <taxon>Eukaryota</taxon>
        <taxon>Fungi</taxon>
        <taxon>Dikarya</taxon>
        <taxon>Ascomycota</taxon>
        <taxon>Pezizomycotina</taxon>
        <taxon>Sordariomycetes</taxon>
        <taxon>Hypocreomycetidae</taxon>
        <taxon>Hypocreales</taxon>
        <taxon>Hypocreaceae</taxon>
        <taxon>Trichoderma</taxon>
    </lineage>
</organism>
<evidence type="ECO:0000313" key="2">
    <source>
        <dbReference type="Proteomes" id="UP000054821"/>
    </source>
</evidence>
<accession>A0A2P4ZR09</accession>
<comment type="caution">
    <text evidence="1">The sequence shown here is derived from an EMBL/GenBank/DDBJ whole genome shotgun (WGS) entry which is preliminary data.</text>
</comment>
<dbReference type="AlphaFoldDB" id="A0A2P4ZR09"/>
<reference evidence="1 2" key="1">
    <citation type="journal article" date="2016" name="Genome Announc.">
        <title>Draft Whole-Genome Sequence of Trichoderma gamsii T6085, a Promising Biocontrol Agent of Fusarium Head Blight on Wheat.</title>
        <authorList>
            <person name="Baroncelli R."/>
            <person name="Zapparata A."/>
            <person name="Piaggeschi G."/>
            <person name="Sarrocco S."/>
            <person name="Vannacci G."/>
        </authorList>
    </citation>
    <scope>NUCLEOTIDE SEQUENCE [LARGE SCALE GENOMIC DNA]</scope>
    <source>
        <strain evidence="1 2">T6085</strain>
    </source>
</reference>
<proteinExistence type="predicted"/>
<sequence length="295" mass="33219">MAAAVIGVLILVQETADTVTSIVKAIDAVANLLGRFSKQTDRTPQLMQCIELAKTQIIEEIHKAELEIRLDTLYTSADDWFKTLQKIVDLGEQEKKGTIQPQDLKDTLRAIWIDMMSTSKRLTDVKYYFEGSRPKPATPEMLSIYILCYSLLHSFTLAGDAVYVKMNDNITPNFVTGIEELERSVDGTDNFVAGYKTFRGSQLVVKELIEHEGAPLHTGDFKVYFDGGGDSAIENLTGTVYTLRGWNNITAKIIERRWAESKFGVDVPLILEKWNELHGEATGSARRLYKRHKPN</sequence>
<gene>
    <name evidence="1" type="ORF">TGAM01_v204217</name>
</gene>
<dbReference type="GeneID" id="29981922"/>
<dbReference type="EMBL" id="JPDN02000012">
    <property type="protein sequence ID" value="PON26716.1"/>
    <property type="molecule type" value="Genomic_DNA"/>
</dbReference>
<evidence type="ECO:0000313" key="1">
    <source>
        <dbReference type="EMBL" id="PON26716.1"/>
    </source>
</evidence>
<dbReference type="RefSeq" id="XP_018665154.1">
    <property type="nucleotide sequence ID" value="XM_018801839.1"/>
</dbReference>
<keyword evidence="2" id="KW-1185">Reference proteome</keyword>
<protein>
    <submittedName>
        <fullName evidence="1">Uncharacterized protein</fullName>
    </submittedName>
</protein>